<evidence type="ECO:0000259" key="1">
    <source>
        <dbReference type="Pfam" id="PF12770"/>
    </source>
</evidence>
<organism evidence="2 3">
    <name type="scientific">Solirubrobacter deserti</name>
    <dbReference type="NCBI Taxonomy" id="2282478"/>
    <lineage>
        <taxon>Bacteria</taxon>
        <taxon>Bacillati</taxon>
        <taxon>Actinomycetota</taxon>
        <taxon>Thermoleophilia</taxon>
        <taxon>Solirubrobacterales</taxon>
        <taxon>Solirubrobacteraceae</taxon>
        <taxon>Solirubrobacter</taxon>
    </lineage>
</organism>
<evidence type="ECO:0000313" key="2">
    <source>
        <dbReference type="EMBL" id="MDA0139608.1"/>
    </source>
</evidence>
<protein>
    <submittedName>
        <fullName evidence="2">CHAT domain-containing protein</fullName>
    </submittedName>
</protein>
<sequence>MFEHEFLSVESSARVSDVVELLYDRALTSVVVHDEDEDDFYVVPAGDIAASAQAGDDTMGTLLGHMRLDPVAAVEVGPVAEAPALRTTGETVLLADGVVRTVVGERTVRRNGGGGQDNGDDGLPLGVAVEYPESVVVGETVSLLISLTGDATSEDAIPIVAALGDAIDIVVSPKVGFVVAGRAQGRLVVGSEPDPLPLQIQLTATALGLSRVVIYAFRDTEALGSLTIAPEVVTADAATAARPAASRTELASAGPAGADLELVIFEQPTAAGERQLLFRLSSPGAPSLGLNLRPFGPITLGGGGPGPYFTELYKQIERLRLTTESEREAATQRLHAVGSELFSTLIPPELQTLLWELKERIATVWVQSEEPWIPWEICRLQGKQDGRVEEGQFFCEAFEFARWIPGIPRLPEVRLTNIGLIVPPGSGLTSAAGEAAMLHALAGPSRQVADVTPTYVGVRNALSAGTLDGIHFAGHGVFPDQSNPSKAEIELDGGQSLRPTDISGNVSNLGLAKPIVFLNACQAGRQSRGLTGVGGWAAALLRAGASAFVGAHWEVDDDLACRFATAFYDGLLGGATIAGATRAARLGVRAAGDPTWLAYTLFADPTAKVVES</sequence>
<comment type="caution">
    <text evidence="2">The sequence shown here is derived from an EMBL/GenBank/DDBJ whole genome shotgun (WGS) entry which is preliminary data.</text>
</comment>
<reference evidence="2" key="1">
    <citation type="submission" date="2022-10" db="EMBL/GenBank/DDBJ databases">
        <title>The WGS of Solirubrobacter sp. CPCC 204708.</title>
        <authorList>
            <person name="Jiang Z."/>
        </authorList>
    </citation>
    <scope>NUCLEOTIDE SEQUENCE</scope>
    <source>
        <strain evidence="2">CPCC 204708</strain>
    </source>
</reference>
<proteinExistence type="predicted"/>
<dbReference type="RefSeq" id="WP_202952072.1">
    <property type="nucleotide sequence ID" value="NZ_JAPCID010000027.1"/>
</dbReference>
<name>A0ABT4RM19_9ACTN</name>
<dbReference type="InterPro" id="IPR024983">
    <property type="entry name" value="CHAT_dom"/>
</dbReference>
<dbReference type="EMBL" id="JAPCID010000027">
    <property type="protein sequence ID" value="MDA0139608.1"/>
    <property type="molecule type" value="Genomic_DNA"/>
</dbReference>
<feature type="domain" description="CHAT" evidence="1">
    <location>
        <begin position="336"/>
        <end position="590"/>
    </location>
</feature>
<dbReference type="Pfam" id="PF12770">
    <property type="entry name" value="CHAT"/>
    <property type="match status" value="1"/>
</dbReference>
<dbReference type="Proteomes" id="UP001147700">
    <property type="component" value="Unassembled WGS sequence"/>
</dbReference>
<evidence type="ECO:0000313" key="3">
    <source>
        <dbReference type="Proteomes" id="UP001147700"/>
    </source>
</evidence>
<keyword evidence="3" id="KW-1185">Reference proteome</keyword>
<dbReference type="Gene3D" id="3.40.50.1460">
    <property type="match status" value="1"/>
</dbReference>
<gene>
    <name evidence="2" type="ORF">OJ962_19060</name>
</gene>
<accession>A0ABT4RM19</accession>